<accession>A0A231GUE3</accession>
<dbReference type="EMBL" id="NGAF01000036">
    <property type="protein sequence ID" value="OXR40247.1"/>
    <property type="molecule type" value="Genomic_DNA"/>
</dbReference>
<dbReference type="RefSeq" id="WP_094028253.1">
    <property type="nucleotide sequence ID" value="NZ_NGAF01000036.1"/>
</dbReference>
<gene>
    <name evidence="2" type="ORF">B7C42_07672</name>
</gene>
<feature type="compositionally biased region" description="Basic and acidic residues" evidence="1">
    <location>
        <begin position="91"/>
        <end position="102"/>
    </location>
</feature>
<organism evidence="2 3">
    <name type="scientific">Nocardia cerradoensis</name>
    <dbReference type="NCBI Taxonomy" id="85688"/>
    <lineage>
        <taxon>Bacteria</taxon>
        <taxon>Bacillati</taxon>
        <taxon>Actinomycetota</taxon>
        <taxon>Actinomycetes</taxon>
        <taxon>Mycobacteriales</taxon>
        <taxon>Nocardiaceae</taxon>
        <taxon>Nocardia</taxon>
    </lineage>
</organism>
<dbReference type="InterPro" id="IPR048142">
    <property type="entry name" value="QRL_CxxC_CxxC"/>
</dbReference>
<feature type="region of interest" description="Disordered" evidence="1">
    <location>
        <begin position="91"/>
        <end position="133"/>
    </location>
</feature>
<dbReference type="NCBIfam" id="NF041638">
    <property type="entry name" value="QRL_CxxC_CxxC"/>
    <property type="match status" value="1"/>
</dbReference>
<evidence type="ECO:0000313" key="3">
    <source>
        <dbReference type="Proteomes" id="UP000215506"/>
    </source>
</evidence>
<name>A0A231GUE3_9NOCA</name>
<dbReference type="Proteomes" id="UP000215506">
    <property type="component" value="Unassembled WGS sequence"/>
</dbReference>
<proteinExistence type="predicted"/>
<keyword evidence="3" id="KW-1185">Reference proteome</keyword>
<evidence type="ECO:0000313" key="2">
    <source>
        <dbReference type="EMBL" id="OXR40247.1"/>
    </source>
</evidence>
<comment type="caution">
    <text evidence="2">The sequence shown here is derived from an EMBL/GenBank/DDBJ whole genome shotgun (WGS) entry which is preliminary data.</text>
</comment>
<reference evidence="2 3" key="1">
    <citation type="submission" date="2017-07" db="EMBL/GenBank/DDBJ databases">
        <title>First draft Genome Sequence of Nocardia cerradoensis isolated from human infection.</title>
        <authorList>
            <person name="Carrasco G."/>
        </authorList>
    </citation>
    <scope>NUCLEOTIDE SEQUENCE [LARGE SCALE GENOMIC DNA]</scope>
    <source>
        <strain evidence="2 3">CNM20130759</strain>
    </source>
</reference>
<protein>
    <submittedName>
        <fullName evidence="2">Uncharacterized protein</fullName>
    </submittedName>
</protein>
<dbReference type="AlphaFoldDB" id="A0A231GUE3"/>
<evidence type="ECO:0000256" key="1">
    <source>
        <dbReference type="SAM" id="MobiDB-lite"/>
    </source>
</evidence>
<sequence length="847" mass="92858">MAPLETASEATDPQIYPWKTAPAHLKTRRQLRAAGLAPGGHAPVAQTETRRRGRRLLAYLYDVRLAVPKRTATPAQLVAVAKAIREHQARAAERHGYDRDELTTTEAPDPGWTSIPETTTAHEEGTTMSDTANEPATTDLAHLLDQAQQMQADLARDDLEFEIGEMLDHVYNLESLMRRAQQAGTDERATANAARARKLFEEFLLGRDRGELEQIEHWQHYYDDIEGARADAIQQQRIDDFFNFDTEVPPAEQVAPSGYGQRIANVLAIAGVNQARDARARIQADYDQARAHGSGAVEMLDVAIEHQRGSANENLQQIAWSNRWSLASSLAEALTWHDTSEIAATALGELRSAFADQWGVVVDPEQMQVSIDPDFDPIAAQTYVEASALFARQSAVIEQVDELSLGEATKTAATQALLRWRGESIDEDPAAALAAAEQRRVQLAADLDSAGITGDDRARIDFVVDYLTGNTSDIDLLASPVWVDPGEEVRGRIPELLHGFETGYVSAQKMAAEISVMTKADQARVREVGKAIRAGREPDTQLWRGYINRDEFGEEIFLLAGDVEDIRAIADYLAENDISNENPETWGVRDETAETIERLRERGNEIVAIATTAHGLADVERRQLVAIVDDVDAGRFQSRKDIPELLFADEHSKRQVDQHRIGRAANAIANGMRNQVDEILAAAEFDRHTREGGLASFHEAQLHDTIYTVADGAITNGIDHERRRYTDLRAKFGQALAAAGVGAEHRDQIRATIDAAAHQAGIVGKAAADRDERWAIKSERIAMIRDDQLDTLAQQRAADKGRAKPPEAAVDPAAVRACTAAINQSLGSGVAAGPAGLRQLHETGIEG</sequence>